<protein>
    <recommendedName>
        <fullName evidence="2">DUF1468 domain-containing protein</fullName>
    </recommendedName>
</protein>
<comment type="caution">
    <text evidence="3">The sequence shown here is derived from an EMBL/GenBank/DDBJ whole genome shotgun (WGS) entry which is preliminary data.</text>
</comment>
<keyword evidence="1" id="KW-1133">Transmembrane helix</keyword>
<keyword evidence="1" id="KW-0812">Transmembrane</keyword>
<accession>A0A327KK16</accession>
<organism evidence="3 4">
    <name type="scientific">Rhodoplanes roseus</name>
    <dbReference type="NCBI Taxonomy" id="29409"/>
    <lineage>
        <taxon>Bacteria</taxon>
        <taxon>Pseudomonadati</taxon>
        <taxon>Pseudomonadota</taxon>
        <taxon>Alphaproteobacteria</taxon>
        <taxon>Hyphomicrobiales</taxon>
        <taxon>Nitrobacteraceae</taxon>
        <taxon>Rhodoplanes</taxon>
    </lineage>
</organism>
<gene>
    <name evidence="3" type="ORF">CH341_28795</name>
</gene>
<keyword evidence="1" id="KW-0472">Membrane</keyword>
<evidence type="ECO:0000313" key="3">
    <source>
        <dbReference type="EMBL" id="RAI37913.1"/>
    </source>
</evidence>
<name>A0A327KK16_9BRAD</name>
<sequence>MQGVAGRGRGWGEPPGKASRDALGTALVRPTKNLLAGLLFVGFGLGGLWLGRGLEIGTADAMGSGYFPRLVCMLAIGCGGLLAVLSLVWPDGRPEAWHWRPLLCVTAAALAFALLLRPLGLVATLAITILLGALAGPMLPPLRLAGLVVVLIAVNVGIFVLALGMPIPLWPAWS</sequence>
<feature type="transmembrane region" description="Helical" evidence="1">
    <location>
        <begin position="66"/>
        <end position="89"/>
    </location>
</feature>
<feature type="transmembrane region" description="Helical" evidence="1">
    <location>
        <begin position="34"/>
        <end position="54"/>
    </location>
</feature>
<feature type="domain" description="DUF1468" evidence="2">
    <location>
        <begin position="35"/>
        <end position="168"/>
    </location>
</feature>
<reference evidence="3 4" key="1">
    <citation type="submission" date="2017-07" db="EMBL/GenBank/DDBJ databases">
        <title>Draft Genome Sequences of Select Purple Nonsulfur Bacteria.</title>
        <authorList>
            <person name="Lasarre B."/>
            <person name="Mckinlay J.B."/>
        </authorList>
    </citation>
    <scope>NUCLEOTIDE SEQUENCE [LARGE SCALE GENOMIC DNA]</scope>
    <source>
        <strain evidence="3 4">DSM 5909</strain>
    </source>
</reference>
<feature type="transmembrane region" description="Helical" evidence="1">
    <location>
        <begin position="109"/>
        <end position="132"/>
    </location>
</feature>
<keyword evidence="4" id="KW-1185">Reference proteome</keyword>
<dbReference type="AlphaFoldDB" id="A0A327KK16"/>
<dbReference type="Proteomes" id="UP000249130">
    <property type="component" value="Unassembled WGS sequence"/>
</dbReference>
<dbReference type="EMBL" id="NPEX01000402">
    <property type="protein sequence ID" value="RAI37913.1"/>
    <property type="molecule type" value="Genomic_DNA"/>
</dbReference>
<evidence type="ECO:0000313" key="4">
    <source>
        <dbReference type="Proteomes" id="UP000249130"/>
    </source>
</evidence>
<proteinExistence type="predicted"/>
<dbReference type="InterPro" id="IPR009936">
    <property type="entry name" value="DUF1468"/>
</dbReference>
<evidence type="ECO:0000259" key="2">
    <source>
        <dbReference type="Pfam" id="PF07331"/>
    </source>
</evidence>
<feature type="transmembrane region" description="Helical" evidence="1">
    <location>
        <begin position="144"/>
        <end position="167"/>
    </location>
</feature>
<evidence type="ECO:0000256" key="1">
    <source>
        <dbReference type="SAM" id="Phobius"/>
    </source>
</evidence>
<dbReference type="Pfam" id="PF07331">
    <property type="entry name" value="TctB"/>
    <property type="match status" value="1"/>
</dbReference>